<dbReference type="InterPro" id="IPR007052">
    <property type="entry name" value="CS_dom"/>
</dbReference>
<protein>
    <recommendedName>
        <fullName evidence="1">CS domain-containing protein</fullName>
    </recommendedName>
</protein>
<evidence type="ECO:0000313" key="2">
    <source>
        <dbReference type="EMBL" id="KAB0336857.1"/>
    </source>
</evidence>
<dbReference type="SUPFAM" id="SSF49764">
    <property type="entry name" value="HSP20-like chaperones"/>
    <property type="match status" value="1"/>
</dbReference>
<reference evidence="2 3" key="1">
    <citation type="submission" date="2019-06" db="EMBL/GenBank/DDBJ databases">
        <title>Discovery of a novel chromosome fission-fusion reversal in muntjac.</title>
        <authorList>
            <person name="Mudd A.B."/>
            <person name="Bredeson J.V."/>
            <person name="Baum R."/>
            <person name="Hockemeyer D."/>
            <person name="Rokhsar D.S."/>
        </authorList>
    </citation>
    <scope>NUCLEOTIDE SEQUENCE [LARGE SCALE GENOMIC DNA]</scope>
    <source>
        <strain evidence="2">UCam_UCB_Mr</strain>
        <tissue evidence="2">Fibroblast cell line</tissue>
    </source>
</reference>
<proteinExistence type="predicted"/>
<dbReference type="Gene3D" id="2.60.40.790">
    <property type="match status" value="1"/>
</dbReference>
<dbReference type="GO" id="GO:0006457">
    <property type="term" value="P:protein folding"/>
    <property type="evidence" value="ECO:0007669"/>
    <property type="project" value="TreeGrafter"/>
</dbReference>
<dbReference type="InterPro" id="IPR008978">
    <property type="entry name" value="HSP20-like_chaperone"/>
</dbReference>
<name>A0A5N3UIR4_MUNRE</name>
<comment type="caution">
    <text evidence="2">The sequence shown here is derived from an EMBL/GenBank/DDBJ whole genome shotgun (WGS) entry which is preliminary data.</text>
</comment>
<gene>
    <name evidence="2" type="ORF">FD755_025824</name>
</gene>
<dbReference type="AlphaFoldDB" id="A0A5N3UIR4"/>
<dbReference type="Pfam" id="PF04969">
    <property type="entry name" value="CS"/>
    <property type="match status" value="1"/>
</dbReference>
<dbReference type="InterPro" id="IPR037898">
    <property type="entry name" value="NudC_fam"/>
</dbReference>
<evidence type="ECO:0000259" key="1">
    <source>
        <dbReference type="Pfam" id="PF04969"/>
    </source>
</evidence>
<sequence length="149" mass="17030">MSAPFEACSGVVPCGTLWGQWYQTLEEVFIEVQVPPGTCAQNIHCGLQRKHVRWPWVATDPQGKSECAAHPWVQDQMQRELTLGRFQKENPGFDFSGTEISGNCTKGGPDFLNHEKYMIFLLHFVDPSRCCQRSQRNRLCDGRKIWMPS</sequence>
<dbReference type="Gene3D" id="1.20.5.740">
    <property type="entry name" value="Single helix bin"/>
    <property type="match status" value="1"/>
</dbReference>
<keyword evidence="3" id="KW-1185">Reference proteome</keyword>
<dbReference type="PANTHER" id="PTHR12356:SF18">
    <property type="entry name" value="NUDC DOMAIN-CONTAINING PROTEIN 2"/>
    <property type="match status" value="1"/>
</dbReference>
<feature type="domain" description="CS" evidence="1">
    <location>
        <begin position="19"/>
        <end position="53"/>
    </location>
</feature>
<dbReference type="GO" id="GO:0051082">
    <property type="term" value="F:unfolded protein binding"/>
    <property type="evidence" value="ECO:0007669"/>
    <property type="project" value="TreeGrafter"/>
</dbReference>
<evidence type="ECO:0000313" key="3">
    <source>
        <dbReference type="Proteomes" id="UP000326062"/>
    </source>
</evidence>
<dbReference type="Proteomes" id="UP000326062">
    <property type="component" value="Unassembled WGS sequence"/>
</dbReference>
<dbReference type="PANTHER" id="PTHR12356">
    <property type="entry name" value="NUCLEAR MOVEMENT PROTEIN NUDC"/>
    <property type="match status" value="1"/>
</dbReference>
<accession>A0A5N3UIR4</accession>
<dbReference type="GO" id="GO:0005737">
    <property type="term" value="C:cytoplasm"/>
    <property type="evidence" value="ECO:0007669"/>
    <property type="project" value="TreeGrafter"/>
</dbReference>
<dbReference type="EMBL" id="VCEB01019505">
    <property type="protein sequence ID" value="KAB0336857.1"/>
    <property type="molecule type" value="Genomic_DNA"/>
</dbReference>
<organism evidence="2 3">
    <name type="scientific">Muntiacus reevesi</name>
    <name type="common">Reeves' muntjac</name>
    <name type="synonym">Cervus reevesi</name>
    <dbReference type="NCBI Taxonomy" id="9886"/>
    <lineage>
        <taxon>Eukaryota</taxon>
        <taxon>Metazoa</taxon>
        <taxon>Chordata</taxon>
        <taxon>Craniata</taxon>
        <taxon>Vertebrata</taxon>
        <taxon>Euteleostomi</taxon>
        <taxon>Mammalia</taxon>
        <taxon>Eutheria</taxon>
        <taxon>Laurasiatheria</taxon>
        <taxon>Artiodactyla</taxon>
        <taxon>Ruminantia</taxon>
        <taxon>Pecora</taxon>
        <taxon>Cervidae</taxon>
        <taxon>Muntiacinae</taxon>
        <taxon>Muntiacus</taxon>
    </lineage>
</organism>